<feature type="region of interest" description="Disordered" evidence="1">
    <location>
        <begin position="79"/>
        <end position="109"/>
    </location>
</feature>
<accession>A0AA40KUX8</accession>
<reference evidence="2" key="1">
    <citation type="submission" date="2021-10" db="EMBL/GenBank/DDBJ databases">
        <title>Melipona bicolor Genome sequencing and assembly.</title>
        <authorList>
            <person name="Araujo N.S."/>
            <person name="Arias M.C."/>
        </authorList>
    </citation>
    <scope>NUCLEOTIDE SEQUENCE</scope>
    <source>
        <strain evidence="2">USP_2M_L1-L4_2017</strain>
        <tissue evidence="2">Whole body</tissue>
    </source>
</reference>
<evidence type="ECO:0000313" key="3">
    <source>
        <dbReference type="Proteomes" id="UP001177670"/>
    </source>
</evidence>
<proteinExistence type="predicted"/>
<sequence length="246" mass="27272">MFRYEMSSNQTATKGQNPKKHSRNSSSIESHETPHLSPLSVQNFPSHPSNHPFIPPRGDFQDQLFTRCNVATLQELSVPAIQEGSSPSPSGSAIKRREASECPVETGYTKRAKKPGIAGASLVYPVARRRRRRHRGMERWRTSRNDAYLRSVRKLPDGRTRAGWSEVEGLPSVCIRGETSWLGYRANYLARHSGTLFRDKGGGRLLRPVVVPDTLGKISLRSCRCTTTAGGTRFLSAAGARRASGR</sequence>
<gene>
    <name evidence="2" type="ORF">K0M31_011478</name>
</gene>
<evidence type="ECO:0000256" key="1">
    <source>
        <dbReference type="SAM" id="MobiDB-lite"/>
    </source>
</evidence>
<feature type="region of interest" description="Disordered" evidence="1">
    <location>
        <begin position="1"/>
        <end position="58"/>
    </location>
</feature>
<comment type="caution">
    <text evidence="2">The sequence shown here is derived from an EMBL/GenBank/DDBJ whole genome shotgun (WGS) entry which is preliminary data.</text>
</comment>
<dbReference type="AlphaFoldDB" id="A0AA40KUX8"/>
<evidence type="ECO:0000313" key="2">
    <source>
        <dbReference type="EMBL" id="KAK1133685.1"/>
    </source>
</evidence>
<feature type="compositionally biased region" description="Polar residues" evidence="1">
    <location>
        <begin position="1"/>
        <end position="16"/>
    </location>
</feature>
<name>A0AA40KUX8_9HYME</name>
<keyword evidence="3" id="KW-1185">Reference proteome</keyword>
<dbReference type="EMBL" id="JAHYIQ010000003">
    <property type="protein sequence ID" value="KAK1133685.1"/>
    <property type="molecule type" value="Genomic_DNA"/>
</dbReference>
<dbReference type="Proteomes" id="UP001177670">
    <property type="component" value="Unassembled WGS sequence"/>
</dbReference>
<protein>
    <submittedName>
        <fullName evidence="2">Uncharacterized protein</fullName>
    </submittedName>
</protein>
<feature type="compositionally biased region" description="Polar residues" evidence="1">
    <location>
        <begin position="39"/>
        <end position="49"/>
    </location>
</feature>
<organism evidence="2 3">
    <name type="scientific">Melipona bicolor</name>
    <dbReference type="NCBI Taxonomy" id="60889"/>
    <lineage>
        <taxon>Eukaryota</taxon>
        <taxon>Metazoa</taxon>
        <taxon>Ecdysozoa</taxon>
        <taxon>Arthropoda</taxon>
        <taxon>Hexapoda</taxon>
        <taxon>Insecta</taxon>
        <taxon>Pterygota</taxon>
        <taxon>Neoptera</taxon>
        <taxon>Endopterygota</taxon>
        <taxon>Hymenoptera</taxon>
        <taxon>Apocrita</taxon>
        <taxon>Aculeata</taxon>
        <taxon>Apoidea</taxon>
        <taxon>Anthophila</taxon>
        <taxon>Apidae</taxon>
        <taxon>Melipona</taxon>
    </lineage>
</organism>